<keyword evidence="3" id="KW-1185">Reference proteome</keyword>
<sequence length="234" mass="26270">MSPQTKEVLETERLRLIRISDTSLDGDHVKWFHTTWSDPVATSWSLHGKTNTVEESQAWFTEHLEKFDTILYMVFVRFSADGAELPFPGEVIGNVGLRTQADGASLPPFSRACAAPVSDQAPTDPSKPPLSDLEVEKPLNLRSIGYSFLQKAWGKGYATEAARAVLEAYREGTREVREKGDEVYYVEAIWGDGNPASGRVLGKLGFREIGYRKEEKVWLAGDWRSGYYVSGWYV</sequence>
<dbReference type="RefSeq" id="XP_018031586.1">
    <property type="nucleotide sequence ID" value="XM_018185748.1"/>
</dbReference>
<dbReference type="InParanoid" id="A0A177C239"/>
<dbReference type="InterPro" id="IPR000182">
    <property type="entry name" value="GNAT_dom"/>
</dbReference>
<dbReference type="Pfam" id="PF13302">
    <property type="entry name" value="Acetyltransf_3"/>
    <property type="match status" value="1"/>
</dbReference>
<accession>A0A177C239</accession>
<reference evidence="2 3" key="1">
    <citation type="submission" date="2016-05" db="EMBL/GenBank/DDBJ databases">
        <title>Comparative analysis of secretome profiles of manganese(II)-oxidizing ascomycete fungi.</title>
        <authorList>
            <consortium name="DOE Joint Genome Institute"/>
            <person name="Zeiner C.A."/>
            <person name="Purvine S.O."/>
            <person name="Zink E.M."/>
            <person name="Wu S."/>
            <person name="Pasa-Tolic L."/>
            <person name="Chaput D.L."/>
            <person name="Haridas S."/>
            <person name="Grigoriev I.V."/>
            <person name="Santelli C.M."/>
            <person name="Hansel C.M."/>
        </authorList>
    </citation>
    <scope>NUCLEOTIDE SEQUENCE [LARGE SCALE GENOMIC DNA]</scope>
    <source>
        <strain evidence="2 3">AP3s5-JAC2a</strain>
    </source>
</reference>
<dbReference type="EMBL" id="KV441558">
    <property type="protein sequence ID" value="OAG01221.1"/>
    <property type="molecule type" value="Genomic_DNA"/>
</dbReference>
<dbReference type="InterPro" id="IPR051531">
    <property type="entry name" value="N-acetyltransferase"/>
</dbReference>
<evidence type="ECO:0000313" key="2">
    <source>
        <dbReference type="EMBL" id="OAG01221.1"/>
    </source>
</evidence>
<dbReference type="GO" id="GO:0016747">
    <property type="term" value="F:acyltransferase activity, transferring groups other than amino-acyl groups"/>
    <property type="evidence" value="ECO:0007669"/>
    <property type="project" value="InterPro"/>
</dbReference>
<name>A0A177C239_9PLEO</name>
<dbReference type="PANTHER" id="PTHR43792">
    <property type="entry name" value="GNAT FAMILY, PUTATIVE (AFU_ORTHOLOGUE AFUA_3G00765)-RELATED-RELATED"/>
    <property type="match status" value="1"/>
</dbReference>
<dbReference type="InterPro" id="IPR016181">
    <property type="entry name" value="Acyl_CoA_acyltransferase"/>
</dbReference>
<dbReference type="Gene3D" id="3.40.630.30">
    <property type="match status" value="1"/>
</dbReference>
<dbReference type="AlphaFoldDB" id="A0A177C239"/>
<dbReference type="PANTHER" id="PTHR43792:SF1">
    <property type="entry name" value="N-ACETYLTRANSFERASE DOMAIN-CONTAINING PROTEIN"/>
    <property type="match status" value="1"/>
</dbReference>
<feature type="domain" description="N-acetyltransferase" evidence="1">
    <location>
        <begin position="142"/>
        <end position="207"/>
    </location>
</feature>
<evidence type="ECO:0000259" key="1">
    <source>
        <dbReference type="Pfam" id="PF13302"/>
    </source>
</evidence>
<dbReference type="OrthoDB" id="630895at2759"/>
<dbReference type="SUPFAM" id="SSF55729">
    <property type="entry name" value="Acyl-CoA N-acyltransferases (Nat)"/>
    <property type="match status" value="1"/>
</dbReference>
<evidence type="ECO:0000313" key="3">
    <source>
        <dbReference type="Proteomes" id="UP000077069"/>
    </source>
</evidence>
<protein>
    <recommendedName>
        <fullName evidence="1">N-acetyltransferase domain-containing protein</fullName>
    </recommendedName>
</protein>
<proteinExistence type="predicted"/>
<dbReference type="Proteomes" id="UP000077069">
    <property type="component" value="Unassembled WGS sequence"/>
</dbReference>
<organism evidence="2 3">
    <name type="scientific">Paraphaeosphaeria sporulosa</name>
    <dbReference type="NCBI Taxonomy" id="1460663"/>
    <lineage>
        <taxon>Eukaryota</taxon>
        <taxon>Fungi</taxon>
        <taxon>Dikarya</taxon>
        <taxon>Ascomycota</taxon>
        <taxon>Pezizomycotina</taxon>
        <taxon>Dothideomycetes</taxon>
        <taxon>Pleosporomycetidae</taxon>
        <taxon>Pleosporales</taxon>
        <taxon>Massarineae</taxon>
        <taxon>Didymosphaeriaceae</taxon>
        <taxon>Paraphaeosphaeria</taxon>
    </lineage>
</organism>
<gene>
    <name evidence="2" type="ORF">CC84DRAFT_280491</name>
</gene>
<dbReference type="GeneID" id="28769234"/>